<evidence type="ECO:0000256" key="1">
    <source>
        <dbReference type="SAM" id="Coils"/>
    </source>
</evidence>
<dbReference type="RefSeq" id="WP_112854732.1">
    <property type="nucleotide sequence ID" value="NZ_UASS01000017.1"/>
</dbReference>
<gene>
    <name evidence="2" type="ORF">NCTC12022_01879</name>
</gene>
<evidence type="ECO:0000313" key="2">
    <source>
        <dbReference type="EMBL" id="SPX61140.1"/>
    </source>
</evidence>
<proteinExistence type="predicted"/>
<name>A0A2X1R372_9GAMM</name>
<keyword evidence="1" id="KW-0175">Coiled coil</keyword>
<protein>
    <submittedName>
        <fullName evidence="2">Uncharacterized protein</fullName>
    </submittedName>
</protein>
<evidence type="ECO:0000313" key="3">
    <source>
        <dbReference type="Proteomes" id="UP000251942"/>
    </source>
</evidence>
<dbReference type="AlphaFoldDB" id="A0A2X1R372"/>
<dbReference type="EMBL" id="UASS01000017">
    <property type="protein sequence ID" value="SPX61140.1"/>
    <property type="molecule type" value="Genomic_DNA"/>
</dbReference>
<dbReference type="Proteomes" id="UP000251942">
    <property type="component" value="Unassembled WGS sequence"/>
</dbReference>
<feature type="coiled-coil region" evidence="1">
    <location>
        <begin position="57"/>
        <end position="120"/>
    </location>
</feature>
<sequence length="171" mass="19302">MEEHLGKATKAAKYVESLQQKFSDLMDGLKSGEYEDDDIDFALEDLDETLTLKIRGMEEATRAAAELYEQVSQAVKAVEKSGVKIGELTQSACDQAKAALENAQKEEIKARALLTTVKEEITRIKETPTVAVDNEFGEDEEFFDSRDHFDLVDEEVVGSKVEKTQHWRRKN</sequence>
<accession>A0A2X1R372</accession>
<organism evidence="2 3">
    <name type="scientific">Legionella feeleii</name>
    <dbReference type="NCBI Taxonomy" id="453"/>
    <lineage>
        <taxon>Bacteria</taxon>
        <taxon>Pseudomonadati</taxon>
        <taxon>Pseudomonadota</taxon>
        <taxon>Gammaproteobacteria</taxon>
        <taxon>Legionellales</taxon>
        <taxon>Legionellaceae</taxon>
        <taxon>Legionella</taxon>
    </lineage>
</organism>
<reference evidence="2 3" key="1">
    <citation type="submission" date="2018-06" db="EMBL/GenBank/DDBJ databases">
        <authorList>
            <consortium name="Pathogen Informatics"/>
            <person name="Doyle S."/>
        </authorList>
    </citation>
    <scope>NUCLEOTIDE SEQUENCE [LARGE SCALE GENOMIC DNA]</scope>
    <source>
        <strain evidence="2 3">NCTC12022</strain>
    </source>
</reference>